<dbReference type="PROSITE" id="PS50943">
    <property type="entry name" value="HTH_CROC1"/>
    <property type="match status" value="1"/>
</dbReference>
<keyword evidence="3" id="KW-1185">Reference proteome</keyword>
<dbReference type="SUPFAM" id="SSF47413">
    <property type="entry name" value="lambda repressor-like DNA-binding domains"/>
    <property type="match status" value="1"/>
</dbReference>
<comment type="caution">
    <text evidence="2">The sequence shown here is derived from an EMBL/GenBank/DDBJ whole genome shotgun (WGS) entry which is preliminary data.</text>
</comment>
<dbReference type="CDD" id="cd00093">
    <property type="entry name" value="HTH_XRE"/>
    <property type="match status" value="1"/>
</dbReference>
<dbReference type="RefSeq" id="WP_012291369.1">
    <property type="nucleotide sequence ID" value="NZ_CAWNET010000017.1"/>
</dbReference>
<feature type="domain" description="HTH cro/C1-type" evidence="1">
    <location>
        <begin position="6"/>
        <end position="64"/>
    </location>
</feature>
<accession>A0AB73NKF2</accession>
<dbReference type="AlphaFoldDB" id="A0AB73NKF2"/>
<reference evidence="2 3" key="1">
    <citation type="submission" date="2017-05" db="EMBL/GenBank/DDBJ databases">
        <title>Whole genome sequencing of Yersinia kristensenii.</title>
        <authorList>
            <person name="Campioni F."/>
        </authorList>
    </citation>
    <scope>NUCLEOTIDE SEQUENCE [LARGE SCALE GENOMIC DNA]</scope>
    <source>
        <strain evidence="2 3">CFSAN060538</strain>
    </source>
</reference>
<dbReference type="SMART" id="SM00530">
    <property type="entry name" value="HTH_XRE"/>
    <property type="match status" value="1"/>
</dbReference>
<name>A0AB73NKF2_YERKR</name>
<evidence type="ECO:0000259" key="1">
    <source>
        <dbReference type="PROSITE" id="PS50943"/>
    </source>
</evidence>
<dbReference type="Proteomes" id="UP000195840">
    <property type="component" value="Unassembled WGS sequence"/>
</dbReference>
<evidence type="ECO:0000313" key="2">
    <source>
        <dbReference type="EMBL" id="OVZ78400.1"/>
    </source>
</evidence>
<gene>
    <name evidence="2" type="ORF">CBW52_18815</name>
</gene>
<proteinExistence type="predicted"/>
<dbReference type="EMBL" id="NHOG01000024">
    <property type="protein sequence ID" value="OVZ78400.1"/>
    <property type="molecule type" value="Genomic_DNA"/>
</dbReference>
<sequence>MIPYRLKSARLRAGMTQERLGVLAGIDESTARSRVSHYETGTHKPTYDTMCLFAKVLDVPECYFYILDDGFAESVLNLYYTSK</sequence>
<dbReference type="GeneID" id="89598904"/>
<evidence type="ECO:0000313" key="3">
    <source>
        <dbReference type="Proteomes" id="UP000195840"/>
    </source>
</evidence>
<dbReference type="Gene3D" id="1.10.260.40">
    <property type="entry name" value="lambda repressor-like DNA-binding domains"/>
    <property type="match status" value="1"/>
</dbReference>
<dbReference type="InterPro" id="IPR010982">
    <property type="entry name" value="Lambda_DNA-bd_dom_sf"/>
</dbReference>
<organism evidence="2 3">
    <name type="scientific">Yersinia kristensenii</name>
    <dbReference type="NCBI Taxonomy" id="28152"/>
    <lineage>
        <taxon>Bacteria</taxon>
        <taxon>Pseudomonadati</taxon>
        <taxon>Pseudomonadota</taxon>
        <taxon>Gammaproteobacteria</taxon>
        <taxon>Enterobacterales</taxon>
        <taxon>Yersiniaceae</taxon>
        <taxon>Yersinia</taxon>
    </lineage>
</organism>
<dbReference type="GO" id="GO:0003677">
    <property type="term" value="F:DNA binding"/>
    <property type="evidence" value="ECO:0007669"/>
    <property type="project" value="InterPro"/>
</dbReference>
<dbReference type="InterPro" id="IPR001387">
    <property type="entry name" value="Cro/C1-type_HTH"/>
</dbReference>
<dbReference type="Pfam" id="PF01381">
    <property type="entry name" value="HTH_3"/>
    <property type="match status" value="1"/>
</dbReference>
<protein>
    <submittedName>
        <fullName evidence="2">Transcriptional regulator</fullName>
    </submittedName>
</protein>